<organism evidence="2 3">
    <name type="scientific">Streptomyces axinellae</name>
    <dbReference type="NCBI Taxonomy" id="552788"/>
    <lineage>
        <taxon>Bacteria</taxon>
        <taxon>Bacillati</taxon>
        <taxon>Actinomycetota</taxon>
        <taxon>Actinomycetes</taxon>
        <taxon>Kitasatosporales</taxon>
        <taxon>Streptomycetaceae</taxon>
        <taxon>Streptomyces</taxon>
    </lineage>
</organism>
<feature type="compositionally biased region" description="Acidic residues" evidence="1">
    <location>
        <begin position="15"/>
        <end position="30"/>
    </location>
</feature>
<comment type="caution">
    <text evidence="2">The sequence shown here is derived from an EMBL/GenBank/DDBJ whole genome shotgun (WGS) entry which is preliminary data.</text>
</comment>
<dbReference type="Proteomes" id="UP001501447">
    <property type="component" value="Unassembled WGS sequence"/>
</dbReference>
<gene>
    <name evidence="2" type="ORF">GCM10009863_43170</name>
</gene>
<protein>
    <submittedName>
        <fullName evidence="2">Uncharacterized protein</fullName>
    </submittedName>
</protein>
<proteinExistence type="predicted"/>
<feature type="compositionally biased region" description="Basic residues" evidence="1">
    <location>
        <begin position="56"/>
        <end position="66"/>
    </location>
</feature>
<keyword evidence="3" id="KW-1185">Reference proteome</keyword>
<name>A0ABN3QE65_9ACTN</name>
<dbReference type="EMBL" id="BAAARJ010000014">
    <property type="protein sequence ID" value="GAA2624089.1"/>
    <property type="molecule type" value="Genomic_DNA"/>
</dbReference>
<feature type="region of interest" description="Disordered" evidence="1">
    <location>
        <begin position="1"/>
        <end position="93"/>
    </location>
</feature>
<evidence type="ECO:0000256" key="1">
    <source>
        <dbReference type="SAM" id="MobiDB-lite"/>
    </source>
</evidence>
<reference evidence="2 3" key="1">
    <citation type="journal article" date="2019" name="Int. J. Syst. Evol. Microbiol.">
        <title>The Global Catalogue of Microorganisms (GCM) 10K type strain sequencing project: providing services to taxonomists for standard genome sequencing and annotation.</title>
        <authorList>
            <consortium name="The Broad Institute Genomics Platform"/>
            <consortium name="The Broad Institute Genome Sequencing Center for Infectious Disease"/>
            <person name="Wu L."/>
            <person name="Ma J."/>
        </authorList>
    </citation>
    <scope>NUCLEOTIDE SEQUENCE [LARGE SCALE GENOMIC DNA]</scope>
    <source>
        <strain evidence="2 3">JCM 16373</strain>
    </source>
</reference>
<evidence type="ECO:0000313" key="2">
    <source>
        <dbReference type="EMBL" id="GAA2624089.1"/>
    </source>
</evidence>
<evidence type="ECO:0000313" key="3">
    <source>
        <dbReference type="Proteomes" id="UP001501447"/>
    </source>
</evidence>
<accession>A0ABN3QE65</accession>
<sequence length="111" mass="12288">MRERVADAPVSDDTAVPDDEDDEDGEDDEGTDRLRKRRRADSQGVGRGTSRTGDRRSRRRVVRPRVQRQVADMQRQRSTCSRSTSATPGRAGCASGEVTAEIMAVTLTLRV</sequence>
<feature type="compositionally biased region" description="Low complexity" evidence="1">
    <location>
        <begin position="76"/>
        <end position="85"/>
    </location>
</feature>